<reference evidence="1" key="1">
    <citation type="submission" date="2022-01" db="EMBL/GenBank/DDBJ databases">
        <authorList>
            <person name="Lagorce A."/>
        </authorList>
    </citation>
    <scope>NUCLEOTIDE SEQUENCE</scope>
    <source>
        <strain evidence="1">Th15_F1_A12</strain>
    </source>
</reference>
<comment type="caution">
    <text evidence="1">The sequence shown here is derived from an EMBL/GenBank/DDBJ whole genome shotgun (WGS) entry which is preliminary data.</text>
</comment>
<dbReference type="AlphaFoldDB" id="A0AAU9QWX5"/>
<name>A0AAU9QWX5_9VIBR</name>
<dbReference type="Proteomes" id="UP001295462">
    <property type="component" value="Unassembled WGS sequence"/>
</dbReference>
<evidence type="ECO:0000313" key="2">
    <source>
        <dbReference type="Proteomes" id="UP001295462"/>
    </source>
</evidence>
<dbReference type="EMBL" id="CAKMUD010000127">
    <property type="protein sequence ID" value="CAH1603477.1"/>
    <property type="molecule type" value="Genomic_DNA"/>
</dbReference>
<gene>
    <name evidence="1" type="ORF">THF1A12_70196</name>
</gene>
<proteinExistence type="predicted"/>
<protein>
    <submittedName>
        <fullName evidence="1">Uncharacterized protein</fullName>
    </submittedName>
</protein>
<sequence length="395" mass="43590">MHLLFREKFKHKYSVPVLFLASFLPLKSNASVEQIEIPTLHQSGVVNVGQSITGSVNGSMGLNLYSATGERNNYYWIDATSNERLMNGILYTPKQVDAGRSISLCLDSSCSASVYVNSPDRLRTANDFIDYRDWWSVSQTVQDNVVLNADSDIGITVDFSYIGPTGDDEEGSKVGIGLWLSLIQDKVDKKVIATQVSEGTNTPALSGKKVDVQAYYELKSLNLAPVNVVEICEDVYFDVGNTTWNACTTRIVAESDCAPYCRPPTKQQFDALFPSTSFKHEEDVWDADKTAKKTYTAAPSFEGDEHLLNSYCKALGGKISALSAADMQTLVNEDMDEIDATWPGETGYWSSNHIESGFAVTGGWGEVTMLSDDLSVKKAPRSFYKGYYICKKNTD</sequence>
<organism evidence="1 2">
    <name type="scientific">Vibrio jasicida</name>
    <dbReference type="NCBI Taxonomy" id="766224"/>
    <lineage>
        <taxon>Bacteria</taxon>
        <taxon>Pseudomonadati</taxon>
        <taxon>Pseudomonadota</taxon>
        <taxon>Gammaproteobacteria</taxon>
        <taxon>Vibrionales</taxon>
        <taxon>Vibrionaceae</taxon>
        <taxon>Vibrio</taxon>
    </lineage>
</organism>
<evidence type="ECO:0000313" key="1">
    <source>
        <dbReference type="EMBL" id="CAH1603477.1"/>
    </source>
</evidence>
<accession>A0AAU9QWX5</accession>
<dbReference type="RefSeq" id="WP_409590360.1">
    <property type="nucleotide sequence ID" value="NZ_CAKMTZ010000137.1"/>
</dbReference>